<gene>
    <name evidence="3" type="ORF">ENS64_15465</name>
</gene>
<evidence type="ECO:0000313" key="3">
    <source>
        <dbReference type="EMBL" id="HGT40641.1"/>
    </source>
</evidence>
<reference evidence="3" key="1">
    <citation type="journal article" date="2020" name="mSystems">
        <title>Genome- and Community-Level Interaction Insights into Carbon Utilization and Element Cycling Functions of Hydrothermarchaeota in Hydrothermal Sediment.</title>
        <authorList>
            <person name="Zhou Z."/>
            <person name="Liu Y."/>
            <person name="Xu W."/>
            <person name="Pan J."/>
            <person name="Luo Z.H."/>
            <person name="Li M."/>
        </authorList>
    </citation>
    <scope>NUCLEOTIDE SEQUENCE [LARGE SCALE GENOMIC DNA]</scope>
    <source>
        <strain evidence="3">SpSt-508</strain>
    </source>
</reference>
<dbReference type="PROSITE" id="PS51186">
    <property type="entry name" value="GNAT"/>
    <property type="match status" value="1"/>
</dbReference>
<dbReference type="InterPro" id="IPR000182">
    <property type="entry name" value="GNAT_dom"/>
</dbReference>
<dbReference type="AlphaFoldDB" id="A0A7C4QJW1"/>
<accession>A0A7C4QJW1</accession>
<organism evidence="3">
    <name type="scientific">Schlesneria paludicola</name>
    <dbReference type="NCBI Taxonomy" id="360056"/>
    <lineage>
        <taxon>Bacteria</taxon>
        <taxon>Pseudomonadati</taxon>
        <taxon>Planctomycetota</taxon>
        <taxon>Planctomycetia</taxon>
        <taxon>Planctomycetales</taxon>
        <taxon>Planctomycetaceae</taxon>
        <taxon>Schlesneria</taxon>
    </lineage>
</organism>
<name>A0A7C4QJW1_9PLAN</name>
<sequence length="524" mass="58556">MCAASPEAERPKRLDFSVHASRRTDPDKGQPDDCRTEYRARTDSVTLTFRELVADAGDFALLETFYRDLYVVGFPDPNERESLENMQSYLRLKAEGWYGDNSYHILLAVDGDRPVACSISDYLARPNAGVIEFLLVDPRQRGRGVGRRLLDATEDLLQADARRAGPEGLTCIAIEMNDPYRFDPARDNMDPFVRARLWSRWGYGALGFSYVQPALSADQAPVNDLILGAKPLQPCLRHGFPPALVRDIVAGYLRWAMRIDDPACDPTFQRMAADLAARRRVPWTPFEIYLGHDPARPLHVREIPTTSDPDFPPTMRLYRRSFPAGPTAIGEAAFAAALGGTLHEGRYHLWAVREFAESPLAGMASFFTFPAGGFVGYVALEPPLRGRWRLPLLLARLEEQMVRDCGPVIGWFFETARTDTSPTALSRLGFYHLPVDYVSPPHVALGGTDAGEQALSLYFKHLGRADQPLTLTKSQLLAAAESWLSNVYGLPEPRTTVTWIRLQKSLQHLSDDQLISTEPTKGRP</sequence>
<keyword evidence="3" id="KW-0808">Transferase</keyword>
<proteinExistence type="predicted"/>
<dbReference type="InterPro" id="IPR016181">
    <property type="entry name" value="Acyl_CoA_acyltransferase"/>
</dbReference>
<protein>
    <submittedName>
        <fullName evidence="3">GNAT family N-acetyltransferase</fullName>
    </submittedName>
</protein>
<feature type="domain" description="N-acetyltransferase" evidence="2">
    <location>
        <begin position="47"/>
        <end position="233"/>
    </location>
</feature>
<feature type="region of interest" description="Disordered" evidence="1">
    <location>
        <begin position="1"/>
        <end position="34"/>
    </location>
</feature>
<dbReference type="Gene3D" id="3.40.630.30">
    <property type="match status" value="1"/>
</dbReference>
<dbReference type="Pfam" id="PF00583">
    <property type="entry name" value="Acetyltransf_1"/>
    <property type="match status" value="1"/>
</dbReference>
<comment type="caution">
    <text evidence="3">The sequence shown here is derived from an EMBL/GenBank/DDBJ whole genome shotgun (WGS) entry which is preliminary data.</text>
</comment>
<evidence type="ECO:0000256" key="1">
    <source>
        <dbReference type="SAM" id="MobiDB-lite"/>
    </source>
</evidence>
<dbReference type="EMBL" id="DSVQ01000018">
    <property type="protein sequence ID" value="HGT40641.1"/>
    <property type="molecule type" value="Genomic_DNA"/>
</dbReference>
<dbReference type="SUPFAM" id="SSF55729">
    <property type="entry name" value="Acyl-CoA N-acyltransferases (Nat)"/>
    <property type="match status" value="2"/>
</dbReference>
<evidence type="ECO:0000259" key="2">
    <source>
        <dbReference type="PROSITE" id="PS51186"/>
    </source>
</evidence>
<feature type="compositionally biased region" description="Basic and acidic residues" evidence="1">
    <location>
        <begin position="7"/>
        <end position="34"/>
    </location>
</feature>
<dbReference type="GO" id="GO:0016747">
    <property type="term" value="F:acyltransferase activity, transferring groups other than amino-acyl groups"/>
    <property type="evidence" value="ECO:0007669"/>
    <property type="project" value="InterPro"/>
</dbReference>